<dbReference type="RefSeq" id="WP_111168550.1">
    <property type="nucleotide sequence ID" value="NZ_POUA01000128.1"/>
</dbReference>
<organism evidence="1 2">
    <name type="scientific">Spongiactinospora gelatinilytica</name>
    <dbReference type="NCBI Taxonomy" id="2666298"/>
    <lineage>
        <taxon>Bacteria</taxon>
        <taxon>Bacillati</taxon>
        <taxon>Actinomycetota</taxon>
        <taxon>Actinomycetes</taxon>
        <taxon>Streptosporangiales</taxon>
        <taxon>Streptosporangiaceae</taxon>
        <taxon>Spongiactinospora</taxon>
    </lineage>
</organism>
<dbReference type="EMBL" id="POUA01000128">
    <property type="protein sequence ID" value="PZG44155.1"/>
    <property type="molecule type" value="Genomic_DNA"/>
</dbReference>
<accession>A0A2W2GVU0</accession>
<name>A0A2W2GVU0_9ACTN</name>
<dbReference type="AlphaFoldDB" id="A0A2W2GVU0"/>
<comment type="caution">
    <text evidence="1">The sequence shown here is derived from an EMBL/GenBank/DDBJ whole genome shotgun (WGS) entry which is preliminary data.</text>
</comment>
<dbReference type="Proteomes" id="UP000248544">
    <property type="component" value="Unassembled WGS sequence"/>
</dbReference>
<gene>
    <name evidence="1" type="ORF">C1I98_17640</name>
</gene>
<sequence>MVIATNRDYQYRAAARLHTALCTVANGGIKEGLTAATEIIDAVPPGHRTNVVTHTARLVLNAVPPEQRISPAAADLRAVLGEP</sequence>
<keyword evidence="2" id="KW-1185">Reference proteome</keyword>
<evidence type="ECO:0000313" key="2">
    <source>
        <dbReference type="Proteomes" id="UP000248544"/>
    </source>
</evidence>
<protein>
    <submittedName>
        <fullName evidence="1">Uncharacterized protein</fullName>
    </submittedName>
</protein>
<reference evidence="1 2" key="1">
    <citation type="submission" date="2018-01" db="EMBL/GenBank/DDBJ databases">
        <title>Draft genome sequence of Sphaerisporangium sp. 7K107.</title>
        <authorList>
            <person name="Sahin N."/>
            <person name="Saygin H."/>
            <person name="Ay H."/>
        </authorList>
    </citation>
    <scope>NUCLEOTIDE SEQUENCE [LARGE SCALE GENOMIC DNA]</scope>
    <source>
        <strain evidence="1 2">7K107</strain>
    </source>
</reference>
<evidence type="ECO:0000313" key="1">
    <source>
        <dbReference type="EMBL" id="PZG44155.1"/>
    </source>
</evidence>
<proteinExistence type="predicted"/>